<keyword evidence="7 9" id="KW-0472">Membrane</keyword>
<feature type="transmembrane region" description="Helical" evidence="9">
    <location>
        <begin position="112"/>
        <end position="134"/>
    </location>
</feature>
<dbReference type="InterPro" id="IPR029044">
    <property type="entry name" value="Nucleotide-diphossugar_trans"/>
</dbReference>
<protein>
    <recommendedName>
        <fullName evidence="2">chitin synthase</fullName>
        <ecNumber evidence="2">2.4.1.16</ecNumber>
    </recommendedName>
</protein>
<dbReference type="Pfam" id="PF03142">
    <property type="entry name" value="Chitin_synth_2"/>
    <property type="match status" value="1"/>
</dbReference>
<dbReference type="SUPFAM" id="SSF53448">
    <property type="entry name" value="Nucleotide-diphospho-sugar transferases"/>
    <property type="match status" value="1"/>
</dbReference>
<dbReference type="Gene3D" id="3.90.550.10">
    <property type="entry name" value="Spore Coat Polysaccharide Biosynthesis Protein SpsA, Chain A"/>
    <property type="match status" value="1"/>
</dbReference>
<evidence type="ECO:0000256" key="3">
    <source>
        <dbReference type="ARBA" id="ARBA00022676"/>
    </source>
</evidence>
<dbReference type="GO" id="GO:0071944">
    <property type="term" value="C:cell periphery"/>
    <property type="evidence" value="ECO:0007669"/>
    <property type="project" value="TreeGrafter"/>
</dbReference>
<dbReference type="PANTHER" id="PTHR22914:SF46">
    <property type="entry name" value="CHITIN SYNTHASE"/>
    <property type="match status" value="1"/>
</dbReference>
<keyword evidence="11" id="KW-1185">Reference proteome</keyword>
<dbReference type="RefSeq" id="XP_023626740.1">
    <property type="nucleotide sequence ID" value="XM_023770972.1"/>
</dbReference>
<dbReference type="InterPro" id="IPR004835">
    <property type="entry name" value="Chitin_synth"/>
</dbReference>
<dbReference type="GO" id="GO:0016020">
    <property type="term" value="C:membrane"/>
    <property type="evidence" value="ECO:0007669"/>
    <property type="project" value="UniProtKB-SubCell"/>
</dbReference>
<evidence type="ECO:0000256" key="1">
    <source>
        <dbReference type="ARBA" id="ARBA00004141"/>
    </source>
</evidence>
<feature type="transmembrane region" description="Helical" evidence="9">
    <location>
        <begin position="22"/>
        <end position="50"/>
    </location>
</feature>
<dbReference type="GO" id="GO:0030428">
    <property type="term" value="C:cell septum"/>
    <property type="evidence" value="ECO:0007669"/>
    <property type="project" value="TreeGrafter"/>
</dbReference>
<evidence type="ECO:0000256" key="7">
    <source>
        <dbReference type="ARBA" id="ARBA00023136"/>
    </source>
</evidence>
<name>A0A2D3V305_9PEZI</name>
<accession>A0A2D3V305</accession>
<feature type="region of interest" description="Disordered" evidence="8">
    <location>
        <begin position="534"/>
        <end position="557"/>
    </location>
</feature>
<dbReference type="Proteomes" id="UP000225277">
    <property type="component" value="Unassembled WGS sequence"/>
</dbReference>
<proteinExistence type="predicted"/>
<evidence type="ECO:0000256" key="2">
    <source>
        <dbReference type="ARBA" id="ARBA00012543"/>
    </source>
</evidence>
<evidence type="ECO:0000256" key="9">
    <source>
        <dbReference type="SAM" id="Phobius"/>
    </source>
</evidence>
<evidence type="ECO:0000256" key="5">
    <source>
        <dbReference type="ARBA" id="ARBA00022692"/>
    </source>
</evidence>
<dbReference type="AlphaFoldDB" id="A0A2D3V305"/>
<evidence type="ECO:0000256" key="8">
    <source>
        <dbReference type="SAM" id="MobiDB-lite"/>
    </source>
</evidence>
<dbReference type="OrthoDB" id="5321960at2759"/>
<dbReference type="EMBL" id="FJUY01000008">
    <property type="protein sequence ID" value="CZT19850.1"/>
    <property type="molecule type" value="Genomic_DNA"/>
</dbReference>
<evidence type="ECO:0000313" key="11">
    <source>
        <dbReference type="Proteomes" id="UP000225277"/>
    </source>
</evidence>
<sequence>MLSMRTTAGDSPFDVPWPVKDVVYVAIVGSVMLAALLEWILWLLVFLYCLVKVSQKASHGQDRWAVRTLCVLNMIFFIGMRLVFLPIMIVTLPLPSRIVRYFPEEMVTVLQYFAFWSFAGLLTIPWLFCVYQLVTHNIGRERKLKTVLDEHTAPKVVVVMPCYNEAPEILLRTVDSLVDCEYPPSCLHIFLSFDGDQENELYLNTIKRLGVPITLEKYPKCIDVTYRSCRITVSRFPHGGKRSCQKRTFKLIDKVYAEYLRRNDNLFLLFIDSDCILDRVCIQNFMYEMELKPGSERNMLAMTGVITSTTVKNTLITVLQDMEYIHGQLFERSVESGCGAVTCLPGALTILRFSAFRKMAKFYFADKAEQCDDLFDYGKCHLGEDRWLTHLFMIGAKKRYQIQMNTGAFCKTEAVQSFKSLLKQRRRFHHQRGVHADRHKTLEAIPNSSHHPPGSEHYSNDWSIVLHHGHIDHHDKPEDNESARWIHRSLIMLELVVNGIFRSKAWKIQDHAISDHVCHQSVHELDLYGVRDIHSQPENVGRPTRGRRESRRKDNSK</sequence>
<evidence type="ECO:0000256" key="4">
    <source>
        <dbReference type="ARBA" id="ARBA00022679"/>
    </source>
</evidence>
<dbReference type="EC" id="2.4.1.16" evidence="2"/>
<keyword evidence="3" id="KW-0328">Glycosyltransferase</keyword>
<dbReference type="STRING" id="112498.A0A2D3V305"/>
<keyword evidence="5 9" id="KW-0812">Transmembrane</keyword>
<dbReference type="GO" id="GO:0006031">
    <property type="term" value="P:chitin biosynthetic process"/>
    <property type="evidence" value="ECO:0007669"/>
    <property type="project" value="TreeGrafter"/>
</dbReference>
<dbReference type="PANTHER" id="PTHR22914">
    <property type="entry name" value="CHITIN SYNTHASE"/>
    <property type="match status" value="1"/>
</dbReference>
<organism evidence="10 11">
    <name type="scientific">Ramularia collo-cygni</name>
    <dbReference type="NCBI Taxonomy" id="112498"/>
    <lineage>
        <taxon>Eukaryota</taxon>
        <taxon>Fungi</taxon>
        <taxon>Dikarya</taxon>
        <taxon>Ascomycota</taxon>
        <taxon>Pezizomycotina</taxon>
        <taxon>Dothideomycetes</taxon>
        <taxon>Dothideomycetidae</taxon>
        <taxon>Mycosphaerellales</taxon>
        <taxon>Mycosphaerellaceae</taxon>
        <taxon>Ramularia</taxon>
    </lineage>
</organism>
<evidence type="ECO:0000313" key="10">
    <source>
        <dbReference type="EMBL" id="CZT19850.1"/>
    </source>
</evidence>
<feature type="transmembrane region" description="Helical" evidence="9">
    <location>
        <begin position="71"/>
        <end position="92"/>
    </location>
</feature>
<gene>
    <name evidence="10" type="ORF">RCC_05706</name>
</gene>
<keyword evidence="4" id="KW-0808">Transferase</keyword>
<keyword evidence="6 9" id="KW-1133">Transmembrane helix</keyword>
<dbReference type="GeneID" id="35600859"/>
<dbReference type="GO" id="GO:0004100">
    <property type="term" value="F:chitin synthase activity"/>
    <property type="evidence" value="ECO:0007669"/>
    <property type="project" value="UniProtKB-EC"/>
</dbReference>
<comment type="subcellular location">
    <subcellularLocation>
        <location evidence="1">Membrane</location>
        <topology evidence="1">Multi-pass membrane protein</topology>
    </subcellularLocation>
</comment>
<evidence type="ECO:0000256" key="6">
    <source>
        <dbReference type="ARBA" id="ARBA00022989"/>
    </source>
</evidence>
<reference evidence="10 11" key="1">
    <citation type="submission" date="2016-03" db="EMBL/GenBank/DDBJ databases">
        <authorList>
            <person name="Ploux O."/>
        </authorList>
    </citation>
    <scope>NUCLEOTIDE SEQUENCE [LARGE SCALE GENOMIC DNA]</scope>
    <source>
        <strain evidence="10 11">URUG2</strain>
    </source>
</reference>
<dbReference type="FunFam" id="3.90.550.10:FF:000077">
    <property type="entry name" value="Probable chitin synthase D"/>
    <property type="match status" value="1"/>
</dbReference>